<dbReference type="InterPro" id="IPR029063">
    <property type="entry name" value="SAM-dependent_MTases_sf"/>
</dbReference>
<evidence type="ECO:0000256" key="1">
    <source>
        <dbReference type="ARBA" id="ARBA00022603"/>
    </source>
</evidence>
<reference evidence="3 4" key="1">
    <citation type="journal article" date="2011" name="Stand. Genomic Sci.">
        <title>Complete genome sequence of 'Thioalkalivibrio sulfidophilus' HL-EbGr7.</title>
        <authorList>
            <person name="Muyzer G."/>
            <person name="Sorokin D.Y."/>
            <person name="Mavromatis K."/>
            <person name="Lapidus A."/>
            <person name="Clum A."/>
            <person name="Ivanova N."/>
            <person name="Pati A."/>
            <person name="d'Haeseleer P."/>
            <person name="Woyke T."/>
            <person name="Kyrpides N.C."/>
        </authorList>
    </citation>
    <scope>NUCLEOTIDE SEQUENCE [LARGE SCALE GENOMIC DNA]</scope>
    <source>
        <strain evidence="3 4">HL-EbGR7</strain>
    </source>
</reference>
<evidence type="ECO:0000313" key="3">
    <source>
        <dbReference type="EMBL" id="ACL71427.1"/>
    </source>
</evidence>
<accession>B8GUR6</accession>
<keyword evidence="2" id="KW-0808">Transferase</keyword>
<dbReference type="Gene3D" id="3.40.50.12710">
    <property type="match status" value="1"/>
</dbReference>
<dbReference type="EMBL" id="CP001339">
    <property type="protein sequence ID" value="ACL71427.1"/>
    <property type="molecule type" value="Genomic_DNA"/>
</dbReference>
<evidence type="ECO:0008006" key="5">
    <source>
        <dbReference type="Google" id="ProtNLM"/>
    </source>
</evidence>
<evidence type="ECO:0000313" key="4">
    <source>
        <dbReference type="Proteomes" id="UP000002383"/>
    </source>
</evidence>
<name>B8GUR6_THISH</name>
<protein>
    <recommendedName>
        <fullName evidence="5">SAM-dependent methyltransferase</fullName>
    </recommendedName>
</protein>
<dbReference type="HOGENOM" id="CLU_024840_1_0_6"/>
<keyword evidence="1" id="KW-0489">Methyltransferase</keyword>
<gene>
    <name evidence="3" type="ordered locus">Tgr7_0329</name>
</gene>
<dbReference type="KEGG" id="tgr:Tgr7_0329"/>
<dbReference type="Proteomes" id="UP000002383">
    <property type="component" value="Chromosome"/>
</dbReference>
<dbReference type="PANTHER" id="PTHR12049">
    <property type="entry name" value="PROTEIN ARGININE METHYLTRANSFERASE NDUFAF7, MITOCHONDRIAL"/>
    <property type="match status" value="1"/>
</dbReference>
<dbReference type="Pfam" id="PF02636">
    <property type="entry name" value="Methyltransf_28"/>
    <property type="match status" value="1"/>
</dbReference>
<dbReference type="GO" id="GO:0032259">
    <property type="term" value="P:methylation"/>
    <property type="evidence" value="ECO:0007669"/>
    <property type="project" value="UniProtKB-KW"/>
</dbReference>
<dbReference type="STRING" id="396588.Tgr7_0329"/>
<keyword evidence="4" id="KW-1185">Reference proteome</keyword>
<dbReference type="eggNOG" id="COG1565">
    <property type="taxonomic scope" value="Bacteria"/>
</dbReference>
<sequence length="393" mass="42227">MPDLSHLPEPDEAARQASEALTARLRDEIEAAGGFLPFRRYMELALYAPGLGYYAAGSHKLGAGGDFTTAPETSPLFARCLARQVAQVLEELGGGQVLEFGAGTGALAVEMLRALAALDRLPEQYLILELSPDLRERQQAAVADLPEALAARVCWLDALPPRGFRGVMLGNEVLDAMPVEVFTWTGESVLQRGVAWEGGRFVWAERPAEPGLGAAVQRLQAETGSAWPPGYTSEYSPGLAPWVASLAEVLAAGLILLIDYGYPRAEYYSPERSRGTLMGYYRHRALDDPFFLPGLADLTAHVDFTAVAEAGVGAGLDVLGYTTQAWFLIGAGLDQVFQEAASEDPREQLALAGQVRQLTLPGEMGERFQVIGLGRGIEGPLVGFAGRDLRGRL</sequence>
<dbReference type="RefSeq" id="WP_012636916.1">
    <property type="nucleotide sequence ID" value="NC_011901.1"/>
</dbReference>
<dbReference type="SUPFAM" id="SSF53335">
    <property type="entry name" value="S-adenosyl-L-methionine-dependent methyltransferases"/>
    <property type="match status" value="1"/>
</dbReference>
<proteinExistence type="predicted"/>
<dbReference type="PANTHER" id="PTHR12049:SF7">
    <property type="entry name" value="PROTEIN ARGININE METHYLTRANSFERASE NDUFAF7, MITOCHONDRIAL"/>
    <property type="match status" value="1"/>
</dbReference>
<dbReference type="InterPro" id="IPR003788">
    <property type="entry name" value="NDUFAF7"/>
</dbReference>
<organism evidence="3 4">
    <name type="scientific">Thioalkalivibrio sulfidiphilus (strain HL-EbGR7)</name>
    <dbReference type="NCBI Taxonomy" id="396588"/>
    <lineage>
        <taxon>Bacteria</taxon>
        <taxon>Pseudomonadati</taxon>
        <taxon>Pseudomonadota</taxon>
        <taxon>Gammaproteobacteria</taxon>
        <taxon>Chromatiales</taxon>
        <taxon>Ectothiorhodospiraceae</taxon>
        <taxon>Thioalkalivibrio</taxon>
    </lineage>
</organism>
<dbReference type="AlphaFoldDB" id="B8GUR6"/>
<dbReference type="GO" id="GO:0035243">
    <property type="term" value="F:protein-arginine omega-N symmetric methyltransferase activity"/>
    <property type="evidence" value="ECO:0007669"/>
    <property type="project" value="TreeGrafter"/>
</dbReference>
<evidence type="ECO:0000256" key="2">
    <source>
        <dbReference type="ARBA" id="ARBA00022679"/>
    </source>
</evidence>
<dbReference type="OrthoDB" id="9794208at2"/>
<dbReference type="InterPro" id="IPR038375">
    <property type="entry name" value="NDUFAF7_sf"/>
</dbReference>